<dbReference type="InterPro" id="IPR036514">
    <property type="entry name" value="SGNH_hydro_sf"/>
</dbReference>
<gene>
    <name evidence="1" type="ORF">C8N26_0417</name>
</gene>
<name>A0A420E4M1_9FLAO</name>
<dbReference type="Gene3D" id="3.40.50.1110">
    <property type="entry name" value="SGNH hydrolase"/>
    <property type="match status" value="1"/>
</dbReference>
<dbReference type="EMBL" id="RAQM01000006">
    <property type="protein sequence ID" value="RKF05018.1"/>
    <property type="molecule type" value="Genomic_DNA"/>
</dbReference>
<evidence type="ECO:0008006" key="3">
    <source>
        <dbReference type="Google" id="ProtNLM"/>
    </source>
</evidence>
<dbReference type="PROSITE" id="PS51257">
    <property type="entry name" value="PROKAR_LIPOPROTEIN"/>
    <property type="match status" value="1"/>
</dbReference>
<keyword evidence="2" id="KW-1185">Reference proteome</keyword>
<reference evidence="1 2" key="1">
    <citation type="submission" date="2018-09" db="EMBL/GenBank/DDBJ databases">
        <title>Genomic Encyclopedia of Archaeal and Bacterial Type Strains, Phase II (KMG-II): from individual species to whole genera.</title>
        <authorList>
            <person name="Goeker M."/>
        </authorList>
    </citation>
    <scope>NUCLEOTIDE SEQUENCE [LARGE SCALE GENOMIC DNA]</scope>
    <source>
        <strain evidence="1 2">DSM 16505</strain>
    </source>
</reference>
<organism evidence="1 2">
    <name type="scientific">Tenacibaculum lutimaris</name>
    <dbReference type="NCBI Taxonomy" id="285258"/>
    <lineage>
        <taxon>Bacteria</taxon>
        <taxon>Pseudomonadati</taxon>
        <taxon>Bacteroidota</taxon>
        <taxon>Flavobacteriia</taxon>
        <taxon>Flavobacteriales</taxon>
        <taxon>Flavobacteriaceae</taxon>
        <taxon>Tenacibaculum</taxon>
    </lineage>
</organism>
<accession>A0A420E4M1</accession>
<comment type="caution">
    <text evidence="1">The sequence shown here is derived from an EMBL/GenBank/DDBJ whole genome shotgun (WGS) entry which is preliminary data.</text>
</comment>
<evidence type="ECO:0000313" key="1">
    <source>
        <dbReference type="EMBL" id="RKF05018.1"/>
    </source>
</evidence>
<proteinExistence type="predicted"/>
<evidence type="ECO:0000313" key="2">
    <source>
        <dbReference type="Proteomes" id="UP000285780"/>
    </source>
</evidence>
<dbReference type="AlphaFoldDB" id="A0A420E4M1"/>
<sequence length="545" mass="57369">MKNTIKYTFLSALFLGFAACDVDNTLPEIKAEAEVENNIALSAGSVDFSNYIAVGGSFTAGYSDGALFKIGQQHSFPNILASKFAMVGGGDFNQPLMEDNVGGMIHPVTGEVVLDPRYYFDATTGLPTGLDKTPTTIAGYPATNATSFSNYGIPGVKSFHFLAPGYGSSAGLQVEPATANPYFVRMSPAQSTLLAEIASKQPTFFTLSEIGGNDVLDYAVAGGAAGEITPQPVFEQVFGAIINTLAPTSDAKGVVANLPYITTLPHFTTVPYAPLDPSNEEFAAQIPVLNNVFGAINGAFEFLGVSERSIVFATDAASAVVIKDESLPYIGEEMIQVFLGSPTFPSFVASFGLPTDNTTLQKVAGLLGAYYGQARQATEADLLVLPSSAIIGEVNTDSVGFLMSQGLPQQLAGMFSVEGISLPLGDKWVLTPQEQAEIKTATDGYNATIKAMAEAKGLAFVDLKALLEKASTTGLEFGDYNLNTSLATGGLVSLDGIHLTARGYALMANQMLLAIDKTYGSNFKDAKDGLAKAVDYPTNYSPMLQ</sequence>
<dbReference type="RefSeq" id="WP_120186069.1">
    <property type="nucleotide sequence ID" value="NZ_RAQM01000006.1"/>
</dbReference>
<dbReference type="SUPFAM" id="SSF52266">
    <property type="entry name" value="SGNH hydrolase"/>
    <property type="match status" value="2"/>
</dbReference>
<dbReference type="Proteomes" id="UP000285780">
    <property type="component" value="Unassembled WGS sequence"/>
</dbReference>
<protein>
    <recommendedName>
        <fullName evidence="3">GDSL-like lipase/acylhydrolase family protein</fullName>
    </recommendedName>
</protein>
<dbReference type="GO" id="GO:0016788">
    <property type="term" value="F:hydrolase activity, acting on ester bonds"/>
    <property type="evidence" value="ECO:0007669"/>
    <property type="project" value="UniProtKB-ARBA"/>
</dbReference>